<dbReference type="EMBL" id="CP051775">
    <property type="protein sequence ID" value="QJE73308.1"/>
    <property type="molecule type" value="Genomic_DNA"/>
</dbReference>
<dbReference type="InterPro" id="IPR004634">
    <property type="entry name" value="Pept_S49_pIV"/>
</dbReference>
<comment type="subcellular location">
    <subcellularLocation>
        <location evidence="1">Membrane</location>
    </subcellularLocation>
</comment>
<dbReference type="Proteomes" id="UP000501891">
    <property type="component" value="Chromosome"/>
</dbReference>
<dbReference type="InterPro" id="IPR047217">
    <property type="entry name" value="S49_SppA_67K_type_N"/>
</dbReference>
<evidence type="ECO:0000313" key="10">
    <source>
        <dbReference type="EMBL" id="QJE73308.1"/>
    </source>
</evidence>
<dbReference type="Gene3D" id="3.90.226.10">
    <property type="entry name" value="2-enoyl-CoA Hydratase, Chain A, domain 1"/>
    <property type="match status" value="3"/>
</dbReference>
<dbReference type="InterPro" id="IPR047272">
    <property type="entry name" value="S49_SppA_C"/>
</dbReference>
<evidence type="ECO:0000256" key="4">
    <source>
        <dbReference type="ARBA" id="ARBA00022801"/>
    </source>
</evidence>
<evidence type="ECO:0000256" key="1">
    <source>
        <dbReference type="ARBA" id="ARBA00004370"/>
    </source>
</evidence>
<evidence type="ECO:0000256" key="6">
    <source>
        <dbReference type="ARBA" id="ARBA00023136"/>
    </source>
</evidence>
<keyword evidence="8" id="KW-1133">Transmembrane helix</keyword>
<organism evidence="10 11">
    <name type="scientific">Aerophototrophica crusticola</name>
    <dbReference type="NCBI Taxonomy" id="1709002"/>
    <lineage>
        <taxon>Bacteria</taxon>
        <taxon>Pseudomonadati</taxon>
        <taxon>Pseudomonadota</taxon>
        <taxon>Alphaproteobacteria</taxon>
        <taxon>Rhodospirillales</taxon>
        <taxon>Rhodospirillaceae</taxon>
        <taxon>Aerophototrophica</taxon>
    </lineage>
</organism>
<sequence length="601" mass="63489">MRFLVRLFAVIGLLAVLLVGGLVGLWLMLRPDAKPLPDGLVLSFDFQKSLAEAAPDDPIAGLLSGKQPTLVEVVTAIDRAAADPRVVGLVGTVGDSGGKGFAMTQELRDAIQRFRAAGKFTIAHAETFGELGSGMQGYYLATAFEQVWMQPMGDVSTTGLRAELPFLRGTLDKLNVVPQFEKRYEYKTFAEQYTNSEPSPANKEATESLIGDLFEQWVAGVAAARNLPVEAVRAAVDRAPLLDDEAVEAKLVDKLAYADEALDAAKAKGAKGNDTPVLDLLEYGSAARAEPTSAPPADAPKVALIVGSGPIMRGEGEVDPLSGESTFGAETVAEHFQAAIDDKDVRAILFRVDSPGGSAVASAVVGRMVDRARAAGKPVVISMGPVAASGGYWVSMKADRIVAQPGTITGSIGVVGGKMVTKGLTDWAGLNFVAIERGKNAGMWSSNNGFSPSQTERLNAFMDSTYDAFTRGVADGRKLPVEKVREIAKGRVYTGRQAKEIGLVDALGGYQTALAQVRELIGVAADAKVNLVPFPQPKGPIENLMDLMSGDTRAEAGRAVSALVAADLLAEIRPVIAPLAPYIRARSMDETVLLMPPLLVE</sequence>
<dbReference type="Pfam" id="PF01343">
    <property type="entry name" value="Peptidase_S49"/>
    <property type="match status" value="2"/>
</dbReference>
<dbReference type="CDD" id="cd07023">
    <property type="entry name" value="S49_Sppa_N_C"/>
    <property type="match status" value="1"/>
</dbReference>
<gene>
    <name evidence="10" type="primary">sppA</name>
    <name evidence="10" type="ORF">HHL28_09585</name>
</gene>
<evidence type="ECO:0000256" key="7">
    <source>
        <dbReference type="PIRSR" id="PIRSR001217-1"/>
    </source>
</evidence>
<protein>
    <submittedName>
        <fullName evidence="10">Signal peptide peptidase SppA</fullName>
    </submittedName>
</protein>
<dbReference type="InterPro" id="IPR004635">
    <property type="entry name" value="Pept_S49_SppA"/>
</dbReference>
<feature type="transmembrane region" description="Helical" evidence="8">
    <location>
        <begin position="7"/>
        <end position="29"/>
    </location>
</feature>
<keyword evidence="4" id="KW-0378">Hydrolase</keyword>
<dbReference type="GO" id="GO:0016020">
    <property type="term" value="C:membrane"/>
    <property type="evidence" value="ECO:0007669"/>
    <property type="project" value="UniProtKB-SubCell"/>
</dbReference>
<evidence type="ECO:0000259" key="9">
    <source>
        <dbReference type="Pfam" id="PF01343"/>
    </source>
</evidence>
<accession>A0A858R7D1</accession>
<keyword evidence="5" id="KW-0720">Serine protease</keyword>
<dbReference type="GO" id="GO:0006465">
    <property type="term" value="P:signal peptide processing"/>
    <property type="evidence" value="ECO:0007669"/>
    <property type="project" value="InterPro"/>
</dbReference>
<dbReference type="NCBIfam" id="TIGR00706">
    <property type="entry name" value="SppA_dom"/>
    <property type="match status" value="1"/>
</dbReference>
<keyword evidence="6 8" id="KW-0472">Membrane</keyword>
<dbReference type="AlphaFoldDB" id="A0A858R7D1"/>
<dbReference type="SUPFAM" id="SSF52096">
    <property type="entry name" value="ClpP/crotonase"/>
    <property type="match status" value="2"/>
</dbReference>
<evidence type="ECO:0000256" key="5">
    <source>
        <dbReference type="ARBA" id="ARBA00022825"/>
    </source>
</evidence>
<reference evidence="10" key="1">
    <citation type="submission" date="2020-04" db="EMBL/GenBank/DDBJ databases">
        <title>A desert anoxygenic phototrophic bacterium fixes CO2 using RubisCO under aerobic conditions.</title>
        <authorList>
            <person name="Tang K."/>
        </authorList>
    </citation>
    <scope>NUCLEOTIDE SEQUENCE [LARGE SCALE GENOMIC DNA]</scope>
    <source>
        <strain evidence="10">MIMtkB3</strain>
    </source>
</reference>
<dbReference type="KEGG" id="acru:HHL28_09585"/>
<feature type="active site" description="Nucleophile" evidence="7">
    <location>
        <position position="389"/>
    </location>
</feature>
<keyword evidence="3" id="KW-0645">Protease</keyword>
<comment type="similarity">
    <text evidence="2">Belongs to the peptidase S49 family.</text>
</comment>
<dbReference type="InterPro" id="IPR002142">
    <property type="entry name" value="Peptidase_S49"/>
</dbReference>
<evidence type="ECO:0000256" key="8">
    <source>
        <dbReference type="SAM" id="Phobius"/>
    </source>
</evidence>
<evidence type="ECO:0000313" key="11">
    <source>
        <dbReference type="Proteomes" id="UP000501891"/>
    </source>
</evidence>
<dbReference type="GO" id="GO:0008236">
    <property type="term" value="F:serine-type peptidase activity"/>
    <property type="evidence" value="ECO:0007669"/>
    <property type="project" value="UniProtKB-KW"/>
</dbReference>
<feature type="domain" description="Peptidase S49" evidence="9">
    <location>
        <begin position="137"/>
        <end position="267"/>
    </location>
</feature>
<keyword evidence="11" id="KW-1185">Reference proteome</keyword>
<proteinExistence type="inferred from homology"/>
<feature type="domain" description="Peptidase S49" evidence="9">
    <location>
        <begin position="372"/>
        <end position="523"/>
    </location>
</feature>
<dbReference type="PIRSF" id="PIRSF001217">
    <property type="entry name" value="Protease_4_SppA"/>
    <property type="match status" value="1"/>
</dbReference>
<dbReference type="CDD" id="cd07018">
    <property type="entry name" value="S49_SppA_67K_type"/>
    <property type="match status" value="1"/>
</dbReference>
<name>A0A858R7D1_9PROT</name>
<evidence type="ECO:0000256" key="2">
    <source>
        <dbReference type="ARBA" id="ARBA00008683"/>
    </source>
</evidence>
<keyword evidence="8" id="KW-0812">Transmembrane</keyword>
<feature type="active site" description="Proton donor/acceptor" evidence="7">
    <location>
        <position position="187"/>
    </location>
</feature>
<dbReference type="NCBIfam" id="TIGR00705">
    <property type="entry name" value="SppA_67K"/>
    <property type="match status" value="1"/>
</dbReference>
<evidence type="ECO:0000256" key="3">
    <source>
        <dbReference type="ARBA" id="ARBA00022670"/>
    </source>
</evidence>
<dbReference type="InterPro" id="IPR029045">
    <property type="entry name" value="ClpP/crotonase-like_dom_sf"/>
</dbReference>
<dbReference type="PANTHER" id="PTHR33209">
    <property type="entry name" value="PROTEASE 4"/>
    <property type="match status" value="1"/>
</dbReference>
<dbReference type="PANTHER" id="PTHR33209:SF1">
    <property type="entry name" value="PEPTIDASE S49 DOMAIN-CONTAINING PROTEIN"/>
    <property type="match status" value="1"/>
</dbReference>